<dbReference type="Pfam" id="PF00106">
    <property type="entry name" value="adh_short"/>
    <property type="match status" value="1"/>
</dbReference>
<dbReference type="InterPro" id="IPR036291">
    <property type="entry name" value="NAD(P)-bd_dom_sf"/>
</dbReference>
<feature type="domain" description="Ketoreductase" evidence="4">
    <location>
        <begin position="8"/>
        <end position="194"/>
    </location>
</feature>
<comment type="caution">
    <text evidence="5">The sequence shown here is derived from an EMBL/GenBank/DDBJ whole genome shotgun (WGS) entry which is preliminary data.</text>
</comment>
<organism evidence="5 6">
    <name type="scientific">Mycolicibacterium moriokaense</name>
    <dbReference type="NCBI Taxonomy" id="39691"/>
    <lineage>
        <taxon>Bacteria</taxon>
        <taxon>Bacillati</taxon>
        <taxon>Actinomycetota</taxon>
        <taxon>Actinomycetes</taxon>
        <taxon>Mycobacteriales</taxon>
        <taxon>Mycobacteriaceae</taxon>
        <taxon>Mycolicibacterium</taxon>
    </lineage>
</organism>
<dbReference type="InterPro" id="IPR057326">
    <property type="entry name" value="KR_dom"/>
</dbReference>
<dbReference type="Pfam" id="PF13193">
    <property type="entry name" value="AMP-binding_C"/>
    <property type="match status" value="1"/>
</dbReference>
<reference evidence="6" key="1">
    <citation type="submission" date="2018-05" db="EMBL/GenBank/DDBJ databases">
        <authorList>
            <person name="Deangelis K."/>
            <person name="Huntemann M."/>
            <person name="Clum A."/>
            <person name="Pillay M."/>
            <person name="Palaniappan K."/>
            <person name="Varghese N."/>
            <person name="Mikhailova N."/>
            <person name="Stamatis D."/>
            <person name="Reddy T."/>
            <person name="Daum C."/>
            <person name="Shapiro N."/>
            <person name="Ivanova N."/>
            <person name="Kyrpides N."/>
            <person name="Woyke T."/>
        </authorList>
    </citation>
    <scope>NUCLEOTIDE SEQUENCE [LARGE SCALE GENOMIC DNA]</scope>
    <source>
        <strain evidence="6">GAS496</strain>
    </source>
</reference>
<evidence type="ECO:0000256" key="2">
    <source>
        <dbReference type="ARBA" id="ARBA00022450"/>
    </source>
</evidence>
<dbReference type="RefSeq" id="WP_110319382.1">
    <property type="nucleotide sequence ID" value="NZ_QJJU01000027.1"/>
</dbReference>
<dbReference type="OrthoDB" id="9803968at2"/>
<dbReference type="InterPro" id="IPR050237">
    <property type="entry name" value="ATP-dep_AMP-bd_enzyme"/>
</dbReference>
<dbReference type="InterPro" id="IPR025110">
    <property type="entry name" value="AMP-bd_C"/>
</dbReference>
<gene>
    <name evidence="5" type="ORF">C8E89_12742</name>
</gene>
<evidence type="ECO:0000313" key="5">
    <source>
        <dbReference type="EMBL" id="PXX01648.1"/>
    </source>
</evidence>
<dbReference type="PANTHER" id="PTHR43767:SF1">
    <property type="entry name" value="NONRIBOSOMAL PEPTIDE SYNTHASE PES1 (EUROFUNG)-RELATED"/>
    <property type="match status" value="1"/>
</dbReference>
<accession>A0A318HG09</accession>
<dbReference type="Gene3D" id="3.40.50.720">
    <property type="entry name" value="NAD(P)-binding Rossmann-like Domain"/>
    <property type="match status" value="1"/>
</dbReference>
<dbReference type="Gene3D" id="3.40.50.12780">
    <property type="entry name" value="N-terminal domain of ligase-like"/>
    <property type="match status" value="1"/>
</dbReference>
<reference evidence="5 6" key="2">
    <citation type="submission" date="2018-06" db="EMBL/GenBank/DDBJ databases">
        <title>Sequencing of bacterial isolates from soil warming experiment in Harvard Forest, Massachusetts, USA.</title>
        <authorList>
            <person name="Deangelis K.PhD."/>
        </authorList>
    </citation>
    <scope>NUCLEOTIDE SEQUENCE [LARGE SCALE GENOMIC DNA]</scope>
    <source>
        <strain evidence="5 6">GAS496</strain>
    </source>
</reference>
<keyword evidence="6" id="KW-1185">Reference proteome</keyword>
<comment type="similarity">
    <text evidence="1">Belongs to the short-chain dehydrogenases/reductases (SDR) family.</text>
</comment>
<keyword evidence="2" id="KW-0596">Phosphopantetheine</keyword>
<keyword evidence="3" id="KW-0597">Phosphoprotein</keyword>
<dbReference type="PRINTS" id="PR00080">
    <property type="entry name" value="SDRFAMILY"/>
</dbReference>
<dbReference type="SUPFAM" id="SSF51735">
    <property type="entry name" value="NAD(P)-binding Rossmann-fold domains"/>
    <property type="match status" value="1"/>
</dbReference>
<dbReference type="PROSITE" id="PS00455">
    <property type="entry name" value="AMP_BINDING"/>
    <property type="match status" value="1"/>
</dbReference>
<keyword evidence="5" id="KW-0436">Ligase</keyword>
<dbReference type="InterPro" id="IPR042099">
    <property type="entry name" value="ANL_N_sf"/>
</dbReference>
<dbReference type="InterPro" id="IPR045851">
    <property type="entry name" value="AMP-bd_C_sf"/>
</dbReference>
<dbReference type="InterPro" id="IPR000873">
    <property type="entry name" value="AMP-dep_synth/lig_dom"/>
</dbReference>
<proteinExistence type="inferred from homology"/>
<dbReference type="Pfam" id="PF00501">
    <property type="entry name" value="AMP-binding"/>
    <property type="match status" value="1"/>
</dbReference>
<dbReference type="Gene3D" id="3.30.300.30">
    <property type="match status" value="1"/>
</dbReference>
<dbReference type="PRINTS" id="PR00081">
    <property type="entry name" value="GDHRDH"/>
</dbReference>
<dbReference type="InterPro" id="IPR020904">
    <property type="entry name" value="Sc_DH/Rdtase_CS"/>
</dbReference>
<dbReference type="SMART" id="SM00822">
    <property type="entry name" value="PKS_KR"/>
    <property type="match status" value="1"/>
</dbReference>
<dbReference type="PANTHER" id="PTHR43767">
    <property type="entry name" value="LONG-CHAIN-FATTY-ACID--COA LIGASE"/>
    <property type="match status" value="1"/>
</dbReference>
<dbReference type="AlphaFoldDB" id="A0A318HG09"/>
<sequence>MVIDFHGRVAIVTGAGKGLGRSHAEALARRGAAVLVNNRTHPGEPSSADAVVEAIRAAGGRARANYDTVDSPGAGERIVAAAVEAFGRLDAVVANAGWSEPTAFHREAVDHFHKVIEVNTFGALDVIRAALPRLRAQNYGRIVVTTSSAAVFGDAGFVSYAAAKAALIGFVRALAQESTLAGVVVNALLPFAHTPMTDALFAGPAFPVHTAEVMTTGPATNLLLWLLSEQCSETGQTWLAGGRVFQKLLTQVTRGIVVPSADIGPEELAARVDEIGDPTSPASHASGAALLASMAQRSLSAGPTRDRRRLGTFANPGAAEYNEPGGPWFEQTMCRLLQEAPERNDLVCGDTVRLSTDGLRAAVGRAAGWLREAGVAPGDAVAWQLPNSPDAVVLYLATWWVGAVAVPFHDSLTSVEAQRVIDGVAGVAALIVDPALPLAAHAGATILPAAGIAALAAESRPVAQPACQPADAAVVLTTSGSSGVPKSVIHSHRSLAAKARQLSLLHGTTTDDAVLVPAPLSHMAGLLHAVMHPLGAGAKAVIMPRWDAADGLRLIRDEQVTMMFGPPIFTLGVAATYDFTPDAVKSIRLVSSGATAITEAYVRDVSEKFGAVVKRTYGSTEAPITCTAYPGDDPVRFWSTDGRPAPGVQLQIRSADGRVLPAGASGEIWLRGPELCDGYLDPEVTESTFVDGWMRTGDLGTLDEHGFLTVGGRISGLIIRGGMNISGREVEAALEKHPAISQAVVLGYPDELYGERVAAFVVCREPFDRPRCVQWFAKHGVAKYKVPDRIEVVDAIPVLSSYQKPDLGALRARLRD</sequence>
<evidence type="ECO:0000259" key="4">
    <source>
        <dbReference type="SMART" id="SM00822"/>
    </source>
</evidence>
<dbReference type="InterPro" id="IPR020845">
    <property type="entry name" value="AMP-binding_CS"/>
</dbReference>
<dbReference type="EMBL" id="QJJU01000027">
    <property type="protein sequence ID" value="PXX01648.1"/>
    <property type="molecule type" value="Genomic_DNA"/>
</dbReference>
<protein>
    <submittedName>
        <fullName evidence="5">Acyl-CoA synthetase (AMP-forming)/AMP-acid ligase II</fullName>
    </submittedName>
</protein>
<evidence type="ECO:0000256" key="3">
    <source>
        <dbReference type="ARBA" id="ARBA00022553"/>
    </source>
</evidence>
<dbReference type="GO" id="GO:0016878">
    <property type="term" value="F:acid-thiol ligase activity"/>
    <property type="evidence" value="ECO:0007669"/>
    <property type="project" value="UniProtKB-ARBA"/>
</dbReference>
<evidence type="ECO:0000313" key="6">
    <source>
        <dbReference type="Proteomes" id="UP000247781"/>
    </source>
</evidence>
<dbReference type="InterPro" id="IPR002347">
    <property type="entry name" value="SDR_fam"/>
</dbReference>
<dbReference type="SUPFAM" id="SSF56801">
    <property type="entry name" value="Acetyl-CoA synthetase-like"/>
    <property type="match status" value="1"/>
</dbReference>
<name>A0A318HG09_9MYCO</name>
<dbReference type="Proteomes" id="UP000247781">
    <property type="component" value="Unassembled WGS sequence"/>
</dbReference>
<evidence type="ECO:0000256" key="1">
    <source>
        <dbReference type="ARBA" id="ARBA00006484"/>
    </source>
</evidence>
<dbReference type="PROSITE" id="PS00061">
    <property type="entry name" value="ADH_SHORT"/>
    <property type="match status" value="1"/>
</dbReference>